<dbReference type="InterPro" id="IPR002110">
    <property type="entry name" value="Ankyrin_rpt"/>
</dbReference>
<dbReference type="Pfam" id="PF00023">
    <property type="entry name" value="Ank"/>
    <property type="match status" value="1"/>
</dbReference>
<dbReference type="InterPro" id="IPR044817">
    <property type="entry name" value="SBP-like"/>
</dbReference>
<evidence type="ECO:0000313" key="2">
    <source>
        <dbReference type="EMBL" id="KAH9326071.1"/>
    </source>
</evidence>
<dbReference type="InterPro" id="IPR036770">
    <property type="entry name" value="Ankyrin_rpt-contain_sf"/>
</dbReference>
<evidence type="ECO:0008006" key="4">
    <source>
        <dbReference type="Google" id="ProtNLM"/>
    </source>
</evidence>
<sequence length="739" mass="82124">MVRVLSTLIQRPEALSLLHRSLMRQQTSNLQSHDELVNNQFPGIKPANFASGIVNGMAGSGSRDKVAEHSTSRDGLGFPLHLPEILKNTHSPNQWTSRQSFANFNPMEERLSSRSPSSSPPVVQKFFPLHSRDDSKENESVSVGEEIELTPDQSPSDDGHYKIRISNSGKSSYQHYTSSGSDQSPTSSNSDTQERTSRIIFKLFGKDPSDFPQTLRTQILEWLSYSPSDMESYIRPGCVILSVFASMPKAVWDQLRGDLQERMKLLLFKDCGSDFWKSGRILVQAEQQLVSFKSGKIEFCRSRRSLKAPKILSVRPIAVVAGEETRLILTGHNLMTPGTKILCAYRGKYVSENVVPQDHQVCSATLFNTCSMIEHTFSGGPPDVLGRLFVEVERGLKGNSFPVIVADSAICRELRSLEGDIDIPCEVIVTNKHSKMHSQDDVKISNQEDVVSFLNELGWLFQRNSYSEKKPPSPGGLPGRFKFLLTYAVERDWNALLKRILDIFFSMYAEEGSIQEALAVMSEIHLLHRAVKRNCRQIVDLLLCYLPLSSANGNFAFSPDVIGPGGLTPLHLAASMQNAEDIVDALTSDPGKIGLHAWTTALDANQQTPHAYALMRNNHSYNRLVVRKLMDSVSAQLIITILKEPSLNESAIQGTDGTQCSDANFCQPTVHKLPQNCGQCARLTSKKVSRITGYHGAMYRPFFYSLLATATVCVCVCLLFKGPPTINSVAPFKWETIGY</sequence>
<dbReference type="PANTHER" id="PTHR31251:SF110">
    <property type="entry name" value="SQUAMOSA PROMOTER-BINDING-LIKE PROTEIN 14"/>
    <property type="match status" value="1"/>
</dbReference>
<dbReference type="EMBL" id="JAHRHJ020000002">
    <property type="protein sequence ID" value="KAH9326071.1"/>
    <property type="molecule type" value="Genomic_DNA"/>
</dbReference>
<name>A0AA38GNQ4_TAXCH</name>
<feature type="non-terminal residue" evidence="2">
    <location>
        <position position="739"/>
    </location>
</feature>
<feature type="compositionally biased region" description="Polar residues" evidence="1">
    <location>
        <begin position="165"/>
        <end position="176"/>
    </location>
</feature>
<dbReference type="OMA" id="RIFMEVE"/>
<evidence type="ECO:0000256" key="1">
    <source>
        <dbReference type="SAM" id="MobiDB-lite"/>
    </source>
</evidence>
<comment type="caution">
    <text evidence="2">The sequence shown here is derived from an EMBL/GenBank/DDBJ whole genome shotgun (WGS) entry which is preliminary data.</text>
</comment>
<proteinExistence type="predicted"/>
<protein>
    <recommendedName>
        <fullName evidence="4">Squamosa promoter-binding-like protein 14</fullName>
    </recommendedName>
</protein>
<dbReference type="Gene3D" id="1.25.40.20">
    <property type="entry name" value="Ankyrin repeat-containing domain"/>
    <property type="match status" value="1"/>
</dbReference>
<dbReference type="SUPFAM" id="SSF48403">
    <property type="entry name" value="Ankyrin repeat"/>
    <property type="match status" value="1"/>
</dbReference>
<dbReference type="Proteomes" id="UP000824469">
    <property type="component" value="Unassembled WGS sequence"/>
</dbReference>
<feature type="region of interest" description="Disordered" evidence="1">
    <location>
        <begin position="107"/>
        <end position="193"/>
    </location>
</feature>
<organism evidence="2 3">
    <name type="scientific">Taxus chinensis</name>
    <name type="common">Chinese yew</name>
    <name type="synonym">Taxus wallichiana var. chinensis</name>
    <dbReference type="NCBI Taxonomy" id="29808"/>
    <lineage>
        <taxon>Eukaryota</taxon>
        <taxon>Viridiplantae</taxon>
        <taxon>Streptophyta</taxon>
        <taxon>Embryophyta</taxon>
        <taxon>Tracheophyta</taxon>
        <taxon>Spermatophyta</taxon>
        <taxon>Pinopsida</taxon>
        <taxon>Pinidae</taxon>
        <taxon>Conifers II</taxon>
        <taxon>Cupressales</taxon>
        <taxon>Taxaceae</taxon>
        <taxon>Taxus</taxon>
    </lineage>
</organism>
<dbReference type="GO" id="GO:0003677">
    <property type="term" value="F:DNA binding"/>
    <property type="evidence" value="ECO:0007669"/>
    <property type="project" value="InterPro"/>
</dbReference>
<gene>
    <name evidence="2" type="ORF">KI387_006249</name>
</gene>
<feature type="compositionally biased region" description="Basic and acidic residues" evidence="1">
    <location>
        <begin position="130"/>
        <end position="139"/>
    </location>
</feature>
<accession>A0AA38GNQ4</accession>
<feature type="compositionally biased region" description="Low complexity" evidence="1">
    <location>
        <begin position="177"/>
        <end position="191"/>
    </location>
</feature>
<keyword evidence="3" id="KW-1185">Reference proteome</keyword>
<dbReference type="PANTHER" id="PTHR31251">
    <property type="entry name" value="SQUAMOSA PROMOTER-BINDING-LIKE PROTEIN 4"/>
    <property type="match status" value="1"/>
</dbReference>
<evidence type="ECO:0000313" key="3">
    <source>
        <dbReference type="Proteomes" id="UP000824469"/>
    </source>
</evidence>
<dbReference type="Pfam" id="PF26102">
    <property type="entry name" value="Ig_SPL7"/>
    <property type="match status" value="1"/>
</dbReference>
<reference evidence="2 3" key="1">
    <citation type="journal article" date="2021" name="Nat. Plants">
        <title>The Taxus genome provides insights into paclitaxel biosynthesis.</title>
        <authorList>
            <person name="Xiong X."/>
            <person name="Gou J."/>
            <person name="Liao Q."/>
            <person name="Li Y."/>
            <person name="Zhou Q."/>
            <person name="Bi G."/>
            <person name="Li C."/>
            <person name="Du R."/>
            <person name="Wang X."/>
            <person name="Sun T."/>
            <person name="Guo L."/>
            <person name="Liang H."/>
            <person name="Lu P."/>
            <person name="Wu Y."/>
            <person name="Zhang Z."/>
            <person name="Ro D.K."/>
            <person name="Shang Y."/>
            <person name="Huang S."/>
            <person name="Yan J."/>
        </authorList>
    </citation>
    <scope>NUCLEOTIDE SEQUENCE [LARGE SCALE GENOMIC DNA]</scope>
    <source>
        <strain evidence="2">Ta-2019</strain>
    </source>
</reference>
<dbReference type="AlphaFoldDB" id="A0AA38GNQ4"/>